<dbReference type="RefSeq" id="WP_215919573.1">
    <property type="nucleotide sequence ID" value="NZ_JAHKNI010000007.1"/>
</dbReference>
<evidence type="ECO:0000259" key="3">
    <source>
        <dbReference type="PROSITE" id="PS51747"/>
    </source>
</evidence>
<dbReference type="InterPro" id="IPR016192">
    <property type="entry name" value="APOBEC/CMP_deaminase_Zn-bd"/>
</dbReference>
<protein>
    <submittedName>
        <fullName evidence="4">Nucleoside deaminase</fullName>
    </submittedName>
</protein>
<dbReference type="Proteomes" id="UP000733379">
    <property type="component" value="Unassembled WGS sequence"/>
</dbReference>
<name>A0ABS6B5G8_9NOCA</name>
<organism evidence="4 5">
    <name type="scientific">Nocardia albiluteola</name>
    <dbReference type="NCBI Taxonomy" id="2842303"/>
    <lineage>
        <taxon>Bacteria</taxon>
        <taxon>Bacillati</taxon>
        <taxon>Actinomycetota</taxon>
        <taxon>Actinomycetes</taxon>
        <taxon>Mycobacteriales</taxon>
        <taxon>Nocardiaceae</taxon>
        <taxon>Nocardia</taxon>
    </lineage>
</organism>
<reference evidence="4 5" key="1">
    <citation type="submission" date="2021-06" db="EMBL/GenBank/DDBJ databases">
        <title>Actinomycetes sequencing.</title>
        <authorList>
            <person name="Shan Q."/>
        </authorList>
    </citation>
    <scope>NUCLEOTIDE SEQUENCE [LARGE SCALE GENOMIC DNA]</scope>
    <source>
        <strain evidence="4 5">NEAU-G5</strain>
    </source>
</reference>
<dbReference type="PROSITE" id="PS51747">
    <property type="entry name" value="CYT_DCMP_DEAMINASES_2"/>
    <property type="match status" value="1"/>
</dbReference>
<keyword evidence="1" id="KW-0479">Metal-binding</keyword>
<gene>
    <name evidence="4" type="ORF">KO481_23255</name>
</gene>
<evidence type="ECO:0000256" key="1">
    <source>
        <dbReference type="ARBA" id="ARBA00022723"/>
    </source>
</evidence>
<accession>A0ABS6B5G8</accession>
<dbReference type="CDD" id="cd01285">
    <property type="entry name" value="nucleoside_deaminase"/>
    <property type="match status" value="1"/>
</dbReference>
<comment type="caution">
    <text evidence="4">The sequence shown here is derived from an EMBL/GenBank/DDBJ whole genome shotgun (WGS) entry which is preliminary data.</text>
</comment>
<sequence>MTGSTISTDFVHRTIEIARRSVAEGGLPFGTVVVKDGEIFAEGSNCVPQTHDPTDHAEIRAIREACRKLGSEYLTGCTVYAIAHPCPMCLAALYLCAPDEVVFLATREATAPYLAGGKDKYFEPSTFYGEFAKPWDQRRLPMRYLPRDDAVAVYKLFRSRNSGGQPLS</sequence>
<keyword evidence="5" id="KW-1185">Reference proteome</keyword>
<dbReference type="SUPFAM" id="SSF53927">
    <property type="entry name" value="Cytidine deaminase-like"/>
    <property type="match status" value="1"/>
</dbReference>
<dbReference type="PANTHER" id="PTHR11079:SF161">
    <property type="entry name" value="CMP_DCMP-TYPE DEAMINASE DOMAIN-CONTAINING PROTEIN"/>
    <property type="match status" value="1"/>
</dbReference>
<evidence type="ECO:0000313" key="4">
    <source>
        <dbReference type="EMBL" id="MBU3064439.1"/>
    </source>
</evidence>
<dbReference type="EMBL" id="JAHKNI010000007">
    <property type="protein sequence ID" value="MBU3064439.1"/>
    <property type="molecule type" value="Genomic_DNA"/>
</dbReference>
<evidence type="ECO:0000256" key="2">
    <source>
        <dbReference type="ARBA" id="ARBA00022833"/>
    </source>
</evidence>
<dbReference type="InterPro" id="IPR002125">
    <property type="entry name" value="CMP_dCMP_dom"/>
</dbReference>
<feature type="domain" description="CMP/dCMP-type deaminase" evidence="3">
    <location>
        <begin position="5"/>
        <end position="121"/>
    </location>
</feature>
<dbReference type="PROSITE" id="PS00903">
    <property type="entry name" value="CYT_DCMP_DEAMINASES_1"/>
    <property type="match status" value="1"/>
</dbReference>
<dbReference type="Gene3D" id="3.40.140.10">
    <property type="entry name" value="Cytidine Deaminase, domain 2"/>
    <property type="match status" value="1"/>
</dbReference>
<evidence type="ECO:0000313" key="5">
    <source>
        <dbReference type="Proteomes" id="UP000733379"/>
    </source>
</evidence>
<dbReference type="PANTHER" id="PTHR11079">
    <property type="entry name" value="CYTOSINE DEAMINASE FAMILY MEMBER"/>
    <property type="match status" value="1"/>
</dbReference>
<dbReference type="Pfam" id="PF00383">
    <property type="entry name" value="dCMP_cyt_deam_1"/>
    <property type="match status" value="1"/>
</dbReference>
<dbReference type="InterPro" id="IPR016193">
    <property type="entry name" value="Cytidine_deaminase-like"/>
</dbReference>
<keyword evidence="2" id="KW-0862">Zinc</keyword>
<proteinExistence type="predicted"/>